<dbReference type="InterPro" id="IPR001638">
    <property type="entry name" value="Solute-binding_3/MltF_N"/>
</dbReference>
<protein>
    <submittedName>
        <fullName evidence="3">Transporter substrate-binding domain-containing protein</fullName>
    </submittedName>
</protein>
<evidence type="ECO:0000313" key="4">
    <source>
        <dbReference type="Proteomes" id="UP000472879"/>
    </source>
</evidence>
<proteinExistence type="predicted"/>
<reference evidence="3 4" key="1">
    <citation type="submission" date="2019-11" db="EMBL/GenBank/DDBJ databases">
        <title>Draft genome sequence of 12 host-associated Lactobacillus reuteri rodent strains.</title>
        <authorList>
            <person name="Zhang S."/>
            <person name="Ozcam M."/>
            <person name="Van Pijkeren J.P."/>
        </authorList>
    </citation>
    <scope>NUCLEOTIDE SEQUENCE [LARGE SCALE GENOMIC DNA]</scope>
    <source>
        <strain evidence="3 4">Lr4020</strain>
    </source>
</reference>
<comment type="caution">
    <text evidence="3">The sequence shown here is derived from an EMBL/GenBank/DDBJ whole genome shotgun (WGS) entry which is preliminary data.</text>
</comment>
<dbReference type="PANTHER" id="PTHR35936">
    <property type="entry name" value="MEMBRANE-BOUND LYTIC MUREIN TRANSGLYCOSYLASE F"/>
    <property type="match status" value="1"/>
</dbReference>
<dbReference type="CDD" id="cd00996">
    <property type="entry name" value="PBP2_AatB_like"/>
    <property type="match status" value="1"/>
</dbReference>
<evidence type="ECO:0000259" key="2">
    <source>
        <dbReference type="SMART" id="SM00062"/>
    </source>
</evidence>
<name>A0A6L5P874_LIMRT</name>
<dbReference type="PANTHER" id="PTHR35936:SF34">
    <property type="entry name" value="ABC TRANSPORTER EXTRACELLULAR-BINDING PROTEIN YCKB-RELATED"/>
    <property type="match status" value="1"/>
</dbReference>
<dbReference type="AlphaFoldDB" id="A0A6L5P874"/>
<feature type="domain" description="Solute-binding protein family 3/N-terminal" evidence="2">
    <location>
        <begin position="48"/>
        <end position="277"/>
    </location>
</feature>
<evidence type="ECO:0000313" key="3">
    <source>
        <dbReference type="EMBL" id="MRH09777.1"/>
    </source>
</evidence>
<organism evidence="3 4">
    <name type="scientific">Limosilactobacillus reuteri</name>
    <name type="common">Lactobacillus reuteri</name>
    <dbReference type="NCBI Taxonomy" id="1598"/>
    <lineage>
        <taxon>Bacteria</taxon>
        <taxon>Bacillati</taxon>
        <taxon>Bacillota</taxon>
        <taxon>Bacilli</taxon>
        <taxon>Lactobacillales</taxon>
        <taxon>Lactobacillaceae</taxon>
        <taxon>Limosilactobacillus</taxon>
    </lineage>
</organism>
<dbReference type="EMBL" id="WJNA01000029">
    <property type="protein sequence ID" value="MRH09777.1"/>
    <property type="molecule type" value="Genomic_DNA"/>
</dbReference>
<dbReference type="RefSeq" id="WP_153705226.1">
    <property type="nucleotide sequence ID" value="NZ_WJNA01000029.1"/>
</dbReference>
<dbReference type="Gene3D" id="3.40.190.10">
    <property type="entry name" value="Periplasmic binding protein-like II"/>
    <property type="match status" value="2"/>
</dbReference>
<dbReference type="SUPFAM" id="SSF53850">
    <property type="entry name" value="Periplasmic binding protein-like II"/>
    <property type="match status" value="1"/>
</dbReference>
<sequence>MKKKIINFGLVLILLLPLFVFASGFKIQNENYRANHTDTWERIKKRGTLLIGVDDTFVPMDFRKKNGQLVGYDVDLSRAVAKVLGLKADFQSIDWSMKETELKNGTIDCIWNGYTATPSRQKRIAFSRVYELSGQSLVVRKNSKIKNFKDMKGKVLGIQESSTAQTDFDKYPQVLKRLVKGQKPILYQDNSSAFMDLQAGRTQGVLAGTVYAGYYATHIANSNNYKLISATKYPADRVAIGMRKGDRTLINKINYALGVLKKDGTLRQINKKWLGIDSDYLGPVNDLLKFNVIRTKEVF</sequence>
<keyword evidence="1" id="KW-0732">Signal</keyword>
<accession>A0A6L5P874</accession>
<dbReference type="SMART" id="SM00062">
    <property type="entry name" value="PBPb"/>
    <property type="match status" value="1"/>
</dbReference>
<dbReference type="Proteomes" id="UP000472879">
    <property type="component" value="Unassembled WGS sequence"/>
</dbReference>
<evidence type="ECO:0000256" key="1">
    <source>
        <dbReference type="ARBA" id="ARBA00022729"/>
    </source>
</evidence>
<gene>
    <name evidence="3" type="ORF">GIX81_10105</name>
</gene>
<dbReference type="Pfam" id="PF00497">
    <property type="entry name" value="SBP_bac_3"/>
    <property type="match status" value="1"/>
</dbReference>